<organism evidence="2">
    <name type="scientific">freshwater metagenome</name>
    <dbReference type="NCBI Taxonomy" id="449393"/>
    <lineage>
        <taxon>unclassified sequences</taxon>
        <taxon>metagenomes</taxon>
        <taxon>ecological metagenomes</taxon>
    </lineage>
</organism>
<evidence type="ECO:0000313" key="2">
    <source>
        <dbReference type="EMBL" id="CAB5076695.1"/>
    </source>
</evidence>
<proteinExistence type="predicted"/>
<name>A0A6J7VDR2_9ZZZZ</name>
<dbReference type="EMBL" id="CAEZYI010000103">
    <property type="protein sequence ID" value="CAB4728316.1"/>
    <property type="molecule type" value="Genomic_DNA"/>
</dbReference>
<gene>
    <name evidence="1" type="ORF">UFOPK2662_01197</name>
    <name evidence="2" type="ORF">UFOPK4382_01069</name>
</gene>
<evidence type="ECO:0000313" key="1">
    <source>
        <dbReference type="EMBL" id="CAB4728316.1"/>
    </source>
</evidence>
<sequence>MDKSVINTIKLIIGAGPTKTISLDLADKYGNRKVVVSVNTLFVVKGKQVRKWVEISSVKLTSSGRGLVKTKIALRHQDTIRVSIDGVAIKYITVK</sequence>
<accession>A0A6J7VDR2</accession>
<protein>
    <submittedName>
        <fullName evidence="2">Unannotated protein</fullName>
    </submittedName>
</protein>
<dbReference type="AlphaFoldDB" id="A0A6J7VDR2"/>
<reference evidence="2" key="1">
    <citation type="submission" date="2020-05" db="EMBL/GenBank/DDBJ databases">
        <authorList>
            <person name="Chiriac C."/>
            <person name="Salcher M."/>
            <person name="Ghai R."/>
            <person name="Kavagutti S V."/>
        </authorList>
    </citation>
    <scope>NUCLEOTIDE SEQUENCE</scope>
</reference>
<dbReference type="EMBL" id="CAFBRA010000083">
    <property type="protein sequence ID" value="CAB5076695.1"/>
    <property type="molecule type" value="Genomic_DNA"/>
</dbReference>